<dbReference type="SUPFAM" id="SSF51206">
    <property type="entry name" value="cAMP-binding domain-like"/>
    <property type="match status" value="1"/>
</dbReference>
<organism evidence="4 5">
    <name type="scientific">Thermoanaerobaculum aquaticum</name>
    <dbReference type="NCBI Taxonomy" id="1312852"/>
    <lineage>
        <taxon>Bacteria</taxon>
        <taxon>Pseudomonadati</taxon>
        <taxon>Acidobacteriota</taxon>
        <taxon>Thermoanaerobaculia</taxon>
        <taxon>Thermoanaerobaculales</taxon>
        <taxon>Thermoanaerobaculaceae</taxon>
        <taxon>Thermoanaerobaculum</taxon>
    </lineage>
</organism>
<dbReference type="PRINTS" id="PR00103">
    <property type="entry name" value="CAMPKINASE"/>
</dbReference>
<evidence type="ECO:0000256" key="1">
    <source>
        <dbReference type="PROSITE-ProRule" id="PRU00339"/>
    </source>
</evidence>
<keyword evidence="5" id="KW-1185">Reference proteome</keyword>
<name>A0A062XR39_9BACT</name>
<dbReference type="InterPro" id="IPR014710">
    <property type="entry name" value="RmlC-like_jellyroll"/>
</dbReference>
<dbReference type="InterPro" id="IPR018488">
    <property type="entry name" value="cNMP-bd_CS"/>
</dbReference>
<feature type="compositionally biased region" description="Pro residues" evidence="2">
    <location>
        <begin position="137"/>
        <end position="151"/>
    </location>
</feature>
<dbReference type="Pfam" id="PF00027">
    <property type="entry name" value="cNMP_binding"/>
    <property type="match status" value="1"/>
</dbReference>
<dbReference type="Gene3D" id="2.60.120.10">
    <property type="entry name" value="Jelly Rolls"/>
    <property type="match status" value="1"/>
</dbReference>
<keyword evidence="1" id="KW-0802">TPR repeat</keyword>
<dbReference type="InterPro" id="IPR011990">
    <property type="entry name" value="TPR-like_helical_dom_sf"/>
</dbReference>
<protein>
    <recommendedName>
        <fullName evidence="3">Cyclic nucleotide-binding domain-containing protein</fullName>
    </recommendedName>
</protein>
<evidence type="ECO:0000259" key="3">
    <source>
        <dbReference type="PROSITE" id="PS50042"/>
    </source>
</evidence>
<dbReference type="InterPro" id="IPR018490">
    <property type="entry name" value="cNMP-bd_dom_sf"/>
</dbReference>
<dbReference type="PANTHER" id="PTHR23011">
    <property type="entry name" value="CYCLIC NUCLEOTIDE-BINDING DOMAIN CONTAINING PROTEIN"/>
    <property type="match status" value="1"/>
</dbReference>
<dbReference type="PROSITE" id="PS50005">
    <property type="entry name" value="TPR"/>
    <property type="match status" value="1"/>
</dbReference>
<feature type="domain" description="Cyclic nucleotide-binding" evidence="3">
    <location>
        <begin position="159"/>
        <end position="261"/>
    </location>
</feature>
<dbReference type="AlphaFoldDB" id="A0A062XR39"/>
<dbReference type="OrthoDB" id="109585at2"/>
<dbReference type="PANTHER" id="PTHR23011:SF28">
    <property type="entry name" value="CYCLIC NUCLEOTIDE-BINDING DOMAIN CONTAINING PROTEIN"/>
    <property type="match status" value="1"/>
</dbReference>
<dbReference type="InterPro" id="IPR000595">
    <property type="entry name" value="cNMP-bd_dom"/>
</dbReference>
<reference evidence="4 5" key="1">
    <citation type="submission" date="2014-04" db="EMBL/GenBank/DDBJ databases">
        <title>The Genome Sequence of Thermoanaerobaculum aquaticum MP-01, The First Cultivated Group 23 Acidobacterium.</title>
        <authorList>
            <person name="Stamps B.W."/>
            <person name="Losey N.A."/>
            <person name="Lawson P.A."/>
            <person name="Stevenson B.S."/>
        </authorList>
    </citation>
    <scope>NUCLEOTIDE SEQUENCE [LARGE SCALE GENOMIC DNA]</scope>
    <source>
        <strain evidence="4 5">MP-01</strain>
    </source>
</reference>
<dbReference type="RefSeq" id="WP_038046129.1">
    <property type="nucleotide sequence ID" value="NZ_JMFG01000001.1"/>
</dbReference>
<dbReference type="PROSITE" id="PS00889">
    <property type="entry name" value="CNMP_BINDING_2"/>
    <property type="match status" value="1"/>
</dbReference>
<dbReference type="Gene3D" id="1.25.40.10">
    <property type="entry name" value="Tetratricopeptide repeat domain"/>
    <property type="match status" value="1"/>
</dbReference>
<evidence type="ECO:0000313" key="4">
    <source>
        <dbReference type="EMBL" id="KDA55067.1"/>
    </source>
</evidence>
<dbReference type="SUPFAM" id="SSF48452">
    <property type="entry name" value="TPR-like"/>
    <property type="match status" value="1"/>
</dbReference>
<evidence type="ECO:0000313" key="5">
    <source>
        <dbReference type="Proteomes" id="UP000027284"/>
    </source>
</evidence>
<feature type="region of interest" description="Disordered" evidence="2">
    <location>
        <begin position="110"/>
        <end position="152"/>
    </location>
</feature>
<dbReference type="PROSITE" id="PS50042">
    <property type="entry name" value="CNMP_BINDING_3"/>
    <property type="match status" value="1"/>
</dbReference>
<sequence>MILRPRYRIEELDQYLAKRDYGAALSAIAEELKKHPENFNLLLRQAEILGMAGDRGHAIEVYRNLARHFAKQGRYSMAIAVTNKILRLDPSQTEAAEELQALLAAQKEEEEKAKSRLLQAARTPTPPPRVTVSQAPAPEPPPPPPATPQPAPESEALRFFSAFPSPALTELLGSTSVRSYGPGHAIVREGEYGDSLFLIVEGNVVVEGTDPHGKKVTLATLGPGDFFGEVAVLTGKPRTATVVAQSPVTVIEISKEILAEICQRHPEVSAVLDKFYQERANATVSVMLARLREAP</sequence>
<dbReference type="InterPro" id="IPR019734">
    <property type="entry name" value="TPR_rpt"/>
</dbReference>
<accession>A0A062XR39</accession>
<feature type="repeat" description="TPR" evidence="1">
    <location>
        <begin position="59"/>
        <end position="92"/>
    </location>
</feature>
<dbReference type="EMBL" id="JMFG01000001">
    <property type="protein sequence ID" value="KDA55067.1"/>
    <property type="molecule type" value="Genomic_DNA"/>
</dbReference>
<dbReference type="PROSITE" id="PS00888">
    <property type="entry name" value="CNMP_BINDING_1"/>
    <property type="match status" value="1"/>
</dbReference>
<dbReference type="STRING" id="1312852.EG19_00150"/>
<evidence type="ECO:0000256" key="2">
    <source>
        <dbReference type="SAM" id="MobiDB-lite"/>
    </source>
</evidence>
<proteinExistence type="predicted"/>
<gene>
    <name evidence="4" type="ORF">EG19_00150</name>
</gene>
<dbReference type="CDD" id="cd00038">
    <property type="entry name" value="CAP_ED"/>
    <property type="match status" value="1"/>
</dbReference>
<dbReference type="Proteomes" id="UP000027284">
    <property type="component" value="Unassembled WGS sequence"/>
</dbReference>
<dbReference type="SMART" id="SM00100">
    <property type="entry name" value="cNMP"/>
    <property type="match status" value="1"/>
</dbReference>
<comment type="caution">
    <text evidence="4">The sequence shown here is derived from an EMBL/GenBank/DDBJ whole genome shotgun (WGS) entry which is preliminary data.</text>
</comment>